<feature type="binding site" evidence="7">
    <location>
        <begin position="230"/>
        <end position="234"/>
    </location>
    <ligand>
        <name>GTP</name>
        <dbReference type="ChEBI" id="CHEBI:37565"/>
    </ligand>
</feature>
<evidence type="ECO:0000313" key="11">
    <source>
        <dbReference type="EMBL" id="CEG16029.1"/>
    </source>
</evidence>
<dbReference type="InterPro" id="IPR016496">
    <property type="entry name" value="GTPase_HflX"/>
</dbReference>
<dbReference type="KEGG" id="xcu:J159_01879"/>
<dbReference type="GO" id="GO:0043022">
    <property type="term" value="F:ribosome binding"/>
    <property type="evidence" value="ECO:0007669"/>
    <property type="project" value="TreeGrafter"/>
</dbReference>
<name>A0A0U5FCN5_XANCI</name>
<evidence type="ECO:0000256" key="3">
    <source>
        <dbReference type="ARBA" id="ARBA00022741"/>
    </source>
</evidence>
<dbReference type="PIRSF" id="PIRSF006809">
    <property type="entry name" value="GTP-binding_hflX_prd"/>
    <property type="match status" value="1"/>
</dbReference>
<feature type="binding site" evidence="7">
    <location>
        <begin position="317"/>
        <end position="320"/>
    </location>
    <ligand>
        <name>GTP</name>
        <dbReference type="ChEBI" id="CHEBI:37565"/>
    </ligand>
</feature>
<dbReference type="FunFam" id="3.40.50.300:FF:000173">
    <property type="entry name" value="GTPase HflX"/>
    <property type="match status" value="1"/>
</dbReference>
<comment type="cofactor">
    <cofactor evidence="8">
        <name>Mg(2+)</name>
        <dbReference type="ChEBI" id="CHEBI:18420"/>
    </cofactor>
</comment>
<dbReference type="PANTHER" id="PTHR10229">
    <property type="entry name" value="GTP-BINDING PROTEIN HFLX"/>
    <property type="match status" value="1"/>
</dbReference>
<dbReference type="NCBIfam" id="NF008280">
    <property type="entry name" value="PRK11058.1"/>
    <property type="match status" value="1"/>
</dbReference>
<keyword evidence="5 6" id="KW-0342">GTP-binding</keyword>
<evidence type="ECO:0000256" key="4">
    <source>
        <dbReference type="ARBA" id="ARBA00022842"/>
    </source>
</evidence>
<organism evidence="11 13">
    <name type="scientific">Xanthomonas citri pv. citri</name>
    <dbReference type="NCBI Taxonomy" id="611301"/>
    <lineage>
        <taxon>Bacteria</taxon>
        <taxon>Pseudomonadati</taxon>
        <taxon>Pseudomonadota</taxon>
        <taxon>Gammaproteobacteria</taxon>
        <taxon>Lysobacterales</taxon>
        <taxon>Lysobacteraceae</taxon>
        <taxon>Xanthomonas</taxon>
    </lineage>
</organism>
<comment type="subunit">
    <text evidence="6">Monomer. Associates with the 50S ribosomal subunit.</text>
</comment>
<dbReference type="RefSeq" id="WP_003481862.1">
    <property type="nucleotide sequence ID" value="NZ_CAVLHM010000037.1"/>
</dbReference>
<dbReference type="FunFam" id="3.40.50.11060:FF:000001">
    <property type="entry name" value="GTPase HflX"/>
    <property type="match status" value="1"/>
</dbReference>
<dbReference type="InterPro" id="IPR032305">
    <property type="entry name" value="GTP-bd_M"/>
</dbReference>
<dbReference type="Gene3D" id="3.40.50.11060">
    <property type="entry name" value="GTPase HflX, N-terminal domain"/>
    <property type="match status" value="1"/>
</dbReference>
<keyword evidence="3 6" id="KW-0547">Nucleotide-binding</keyword>
<dbReference type="PRINTS" id="PR00326">
    <property type="entry name" value="GTP1OBG"/>
</dbReference>
<dbReference type="InterPro" id="IPR042108">
    <property type="entry name" value="GTPase_HflX_N_sf"/>
</dbReference>
<dbReference type="GO" id="GO:0046872">
    <property type="term" value="F:metal ion binding"/>
    <property type="evidence" value="ECO:0007669"/>
    <property type="project" value="UniProtKB-KW"/>
</dbReference>
<dbReference type="KEGG" id="xcw:J162_01879"/>
<evidence type="ECO:0000256" key="5">
    <source>
        <dbReference type="ARBA" id="ARBA00023134"/>
    </source>
</evidence>
<keyword evidence="1 6" id="KW-0963">Cytoplasm</keyword>
<dbReference type="SUPFAM" id="SSF52540">
    <property type="entry name" value="P-loop containing nucleoside triphosphate hydrolases"/>
    <property type="match status" value="1"/>
</dbReference>
<feature type="coiled-coil region" evidence="9">
    <location>
        <begin position="158"/>
        <end position="192"/>
    </location>
</feature>
<comment type="function">
    <text evidence="6">GTPase that associates with the 50S ribosomal subunit and may have a role during protein synthesis or ribosome biogenesis.</text>
</comment>
<proteinExistence type="inferred from homology"/>
<dbReference type="AlphaFoldDB" id="A0A0U5FCN5"/>
<keyword evidence="4 8" id="KW-0460">Magnesium</keyword>
<dbReference type="PROSITE" id="PS51705">
    <property type="entry name" value="G_HFLX"/>
    <property type="match status" value="1"/>
</dbReference>
<feature type="binding site" evidence="7">
    <location>
        <begin position="347"/>
        <end position="349"/>
    </location>
    <ligand>
        <name>GTP</name>
        <dbReference type="ChEBI" id="CHEBI:37565"/>
    </ligand>
</feature>
<dbReference type="InterPro" id="IPR006073">
    <property type="entry name" value="GTP-bd"/>
</dbReference>
<dbReference type="HAMAP" id="MF_00900">
    <property type="entry name" value="GTPase_HflX"/>
    <property type="match status" value="1"/>
</dbReference>
<sequence length="439" mass="48755">MFDRSRKGEHALLIQTHSGGPAEDDVLEEFADLAKSAGATVAATLTARIDKPSPSTLIGSGKLEEVKAAAEATGADLVLVNHTLSPGQERNLERYLERRVIDRTGLILDIFAQRARSHEGKLQVELAQLRHMATRLVRGWTHLERQRGGSIGLRGPGETQLETDRRLLQKRVEQLQQRLEKVEVQRTQMRRARMRSELPRIALVGYTNAGKSTLFNVLTGAEAYVADQLFATLDPTVRRIALPGGSAILADTVGFVRDLPHELVAAFRSTLSEARDADLLLHVVDAADPLREERILQVDEVLQAVGAGDLPQLLVFNKIDKIAGAEVRRDAQDGIPDPARRERVWVSARDGRGLEELQHALGQRLDLRHLTGQLRLPPSAGRLRSRLHQLEVVRNEQSDEEGWLLEVDLPMVEAERLAAGEDGAPLRAMLPDRREDWEA</sequence>
<reference evidence="11 13" key="1">
    <citation type="submission" date="2014-09" db="EMBL/GenBank/DDBJ databases">
        <authorList>
            <person name="Regsiter A."/>
        </authorList>
    </citation>
    <scope>NUCLEOTIDE SEQUENCE [LARGE SCALE GENOMIC DNA]</scope>
</reference>
<evidence type="ECO:0000256" key="9">
    <source>
        <dbReference type="SAM" id="Coils"/>
    </source>
</evidence>
<evidence type="ECO:0000313" key="13">
    <source>
        <dbReference type="Proteomes" id="UP000052230"/>
    </source>
</evidence>
<dbReference type="EMBL" id="JAABFR010000209">
    <property type="protein sequence ID" value="MBD4335526.1"/>
    <property type="molecule type" value="Genomic_DNA"/>
</dbReference>
<dbReference type="Proteomes" id="UP000653002">
    <property type="component" value="Unassembled WGS sequence"/>
</dbReference>
<comment type="subcellular location">
    <subcellularLocation>
        <location evidence="6">Cytoplasm</location>
    </subcellularLocation>
    <text evidence="6">May associate with membranes.</text>
</comment>
<feature type="binding site" evidence="8">
    <location>
        <position position="232"/>
    </location>
    <ligand>
        <name>Mg(2+)</name>
        <dbReference type="ChEBI" id="CHEBI:18420"/>
    </ligand>
</feature>
<accession>A0A0U5FCN5</accession>
<dbReference type="NCBIfam" id="TIGR00231">
    <property type="entry name" value="small_GTP"/>
    <property type="match status" value="1"/>
</dbReference>
<dbReference type="GO" id="GO:0005737">
    <property type="term" value="C:cytoplasm"/>
    <property type="evidence" value="ECO:0007669"/>
    <property type="project" value="UniProtKB-SubCell"/>
</dbReference>
<dbReference type="GeneID" id="66910886"/>
<feature type="binding site" evidence="8">
    <location>
        <position position="212"/>
    </location>
    <ligand>
        <name>Mg(2+)</name>
        <dbReference type="ChEBI" id="CHEBI:18420"/>
    </ligand>
</feature>
<evidence type="ECO:0000256" key="6">
    <source>
        <dbReference type="HAMAP-Rule" id="MF_00900"/>
    </source>
</evidence>
<dbReference type="GO" id="GO:0003924">
    <property type="term" value="F:GTPase activity"/>
    <property type="evidence" value="ECO:0007669"/>
    <property type="project" value="UniProtKB-UniRule"/>
</dbReference>
<dbReference type="Pfam" id="PF16360">
    <property type="entry name" value="GTP-bdg_M"/>
    <property type="match status" value="1"/>
</dbReference>
<dbReference type="Gene3D" id="6.10.250.2860">
    <property type="match status" value="1"/>
</dbReference>
<keyword evidence="2 8" id="KW-0479">Metal-binding</keyword>
<feature type="binding site" evidence="7">
    <location>
        <begin position="251"/>
        <end position="254"/>
    </location>
    <ligand>
        <name>GTP</name>
        <dbReference type="ChEBI" id="CHEBI:37565"/>
    </ligand>
</feature>
<dbReference type="Pfam" id="PF13167">
    <property type="entry name" value="GTP-bdg_N"/>
    <property type="match status" value="1"/>
</dbReference>
<dbReference type="InterPro" id="IPR027417">
    <property type="entry name" value="P-loop_NTPase"/>
</dbReference>
<feature type="binding site" evidence="7">
    <location>
        <begin position="205"/>
        <end position="212"/>
    </location>
    <ligand>
        <name>GTP</name>
        <dbReference type="ChEBI" id="CHEBI:37565"/>
    </ligand>
</feature>
<dbReference type="InterPro" id="IPR005225">
    <property type="entry name" value="Small_GTP-bd"/>
</dbReference>
<evidence type="ECO:0000259" key="10">
    <source>
        <dbReference type="PROSITE" id="PS51705"/>
    </source>
</evidence>
<dbReference type="KEGG" id="xcr:J163_01879"/>
<keyword evidence="13" id="KW-1185">Reference proteome</keyword>
<evidence type="ECO:0000256" key="1">
    <source>
        <dbReference type="ARBA" id="ARBA00022490"/>
    </source>
</evidence>
<reference evidence="12" key="2">
    <citation type="submission" date="2020-01" db="EMBL/GenBank/DDBJ databases">
        <authorList>
            <person name="Richard D."/>
        </authorList>
    </citation>
    <scope>NUCLEOTIDE SEQUENCE</scope>
    <source>
        <strain evidence="12">JP541</strain>
    </source>
</reference>
<evidence type="ECO:0000256" key="8">
    <source>
        <dbReference type="PIRSR" id="PIRSR006809-2"/>
    </source>
</evidence>
<protein>
    <recommendedName>
        <fullName evidence="6">GTPase HflX</fullName>
    </recommendedName>
    <alternativeName>
        <fullName evidence="6">GTP-binding protein HflX</fullName>
    </alternativeName>
</protein>
<dbReference type="EMBL" id="CCXZ01000116">
    <property type="protein sequence ID" value="CEG16029.1"/>
    <property type="molecule type" value="Genomic_DNA"/>
</dbReference>
<dbReference type="OMA" id="VEHRKRY"/>
<dbReference type="KEGG" id="xcn:J169_01888"/>
<dbReference type="PANTHER" id="PTHR10229:SF0">
    <property type="entry name" value="GTP-BINDING PROTEIN 6-RELATED"/>
    <property type="match status" value="1"/>
</dbReference>
<evidence type="ECO:0000313" key="12">
    <source>
        <dbReference type="EMBL" id="MBD4335526.1"/>
    </source>
</evidence>
<dbReference type="Pfam" id="PF01926">
    <property type="entry name" value="MMR_HSR1"/>
    <property type="match status" value="1"/>
</dbReference>
<keyword evidence="9" id="KW-0175">Coiled coil</keyword>
<dbReference type="Gene3D" id="3.40.50.300">
    <property type="entry name" value="P-loop containing nucleotide triphosphate hydrolases"/>
    <property type="match status" value="1"/>
</dbReference>
<dbReference type="GO" id="GO:0005525">
    <property type="term" value="F:GTP binding"/>
    <property type="evidence" value="ECO:0007669"/>
    <property type="project" value="UniProtKB-UniRule"/>
</dbReference>
<dbReference type="CDD" id="cd01878">
    <property type="entry name" value="HflX"/>
    <property type="match status" value="1"/>
</dbReference>
<comment type="caution">
    <text evidence="11">The sequence shown here is derived from an EMBL/GenBank/DDBJ whole genome shotgun (WGS) entry which is preliminary data.</text>
</comment>
<evidence type="ECO:0000256" key="2">
    <source>
        <dbReference type="ARBA" id="ARBA00022723"/>
    </source>
</evidence>
<dbReference type="InterPro" id="IPR025121">
    <property type="entry name" value="GTPase_HflX_N"/>
</dbReference>
<comment type="similarity">
    <text evidence="6">Belongs to the TRAFAC class OBG-HflX-like GTPase superfamily. HflX GTPase family.</text>
</comment>
<dbReference type="KEGG" id="xcm:J164_01879"/>
<dbReference type="InterPro" id="IPR030394">
    <property type="entry name" value="G_HFLX_dom"/>
</dbReference>
<dbReference type="PATRIC" id="fig|434928.28.peg.1916"/>
<evidence type="ECO:0000256" key="7">
    <source>
        <dbReference type="PIRSR" id="PIRSR006809-1"/>
    </source>
</evidence>
<feature type="domain" description="Hflx-type G" evidence="10">
    <location>
        <begin position="199"/>
        <end position="369"/>
    </location>
</feature>
<dbReference type="NCBIfam" id="TIGR03156">
    <property type="entry name" value="GTP_HflX"/>
    <property type="match status" value="1"/>
</dbReference>
<gene>
    <name evidence="6 11" type="primary">hflX</name>
    <name evidence="12" type="ORF">GUH15_05425</name>
    <name evidence="11" type="ORF">XAC3562_240083</name>
</gene>
<dbReference type="Proteomes" id="UP000052230">
    <property type="component" value="Unassembled WGS sequence"/>
</dbReference>
<dbReference type="KEGG" id="xcf:J172_01882"/>